<dbReference type="Proteomes" id="UP000242715">
    <property type="component" value="Unassembled WGS sequence"/>
</dbReference>
<evidence type="ECO:0000259" key="2">
    <source>
        <dbReference type="Pfam" id="PF13966"/>
    </source>
</evidence>
<evidence type="ECO:0000256" key="1">
    <source>
        <dbReference type="SAM" id="SignalP"/>
    </source>
</evidence>
<dbReference type="AlphaFoldDB" id="A0A2Z6N939"/>
<sequence length="305" mass="33077">MGTKSWANVRALRAVLVLFETMSGLKVNFDKSMLVGVNIPDSWLGEAASALSCRVGNISFLYLGLSIGGDSRRLSFWEPVLDRLKIVYQDGKGGFMVSSIGNALWVRERSLVRIRDGVGELGGGWFGEHITKRVGDGCDTFFWTDPWVDEIPLVGGIWGGVGVASTVEGVGGGIVGGVSDLTTYSFIARSFFRQMAVPLKVSILVWRLLRDRLPTKANLVTRGILPLAAYQCVSGCGAAETAQHLFISCSTFGSLWPLVSSWIGSSLVTAQTLPDHYVQFTSSAGGSRARRSFMQLIWLACVWVV</sequence>
<dbReference type="PANTHER" id="PTHR33116">
    <property type="entry name" value="REVERSE TRANSCRIPTASE ZINC-BINDING DOMAIN-CONTAINING PROTEIN-RELATED-RELATED"/>
    <property type="match status" value="1"/>
</dbReference>
<gene>
    <name evidence="3" type="ORF">TSUD_313480</name>
</gene>
<dbReference type="PANTHER" id="PTHR33116:SF78">
    <property type="entry name" value="OS12G0587133 PROTEIN"/>
    <property type="match status" value="1"/>
</dbReference>
<keyword evidence="4" id="KW-1185">Reference proteome</keyword>
<dbReference type="Pfam" id="PF13966">
    <property type="entry name" value="zf-RVT"/>
    <property type="match status" value="1"/>
</dbReference>
<feature type="chain" id="PRO_5016251128" description="Reverse transcriptase zinc-binding domain-containing protein" evidence="1">
    <location>
        <begin position="25"/>
        <end position="305"/>
    </location>
</feature>
<evidence type="ECO:0000313" key="3">
    <source>
        <dbReference type="EMBL" id="GAU28189.1"/>
    </source>
</evidence>
<keyword evidence="1" id="KW-0732">Signal</keyword>
<feature type="signal peptide" evidence="1">
    <location>
        <begin position="1"/>
        <end position="24"/>
    </location>
</feature>
<dbReference type="EMBL" id="DF973369">
    <property type="protein sequence ID" value="GAU28189.1"/>
    <property type="molecule type" value="Genomic_DNA"/>
</dbReference>
<evidence type="ECO:0000313" key="4">
    <source>
        <dbReference type="Proteomes" id="UP000242715"/>
    </source>
</evidence>
<dbReference type="InterPro" id="IPR026960">
    <property type="entry name" value="RVT-Znf"/>
</dbReference>
<name>A0A2Z6N939_TRISU</name>
<reference evidence="4" key="1">
    <citation type="journal article" date="2017" name="Front. Plant Sci.">
        <title>Climate Clever Clovers: New Paradigm to Reduce the Environmental Footprint of Ruminants by Breeding Low Methanogenic Forages Utilizing Haplotype Variation.</title>
        <authorList>
            <person name="Kaur P."/>
            <person name="Appels R."/>
            <person name="Bayer P.E."/>
            <person name="Keeble-Gagnere G."/>
            <person name="Wang J."/>
            <person name="Hirakawa H."/>
            <person name="Shirasawa K."/>
            <person name="Vercoe P."/>
            <person name="Stefanova K."/>
            <person name="Durmic Z."/>
            <person name="Nichols P."/>
            <person name="Revell C."/>
            <person name="Isobe S.N."/>
            <person name="Edwards D."/>
            <person name="Erskine W."/>
        </authorList>
    </citation>
    <scope>NUCLEOTIDE SEQUENCE [LARGE SCALE GENOMIC DNA]</scope>
    <source>
        <strain evidence="4">cv. Daliak</strain>
    </source>
</reference>
<proteinExistence type="predicted"/>
<accession>A0A2Z6N939</accession>
<organism evidence="3 4">
    <name type="scientific">Trifolium subterraneum</name>
    <name type="common">Subterranean clover</name>
    <dbReference type="NCBI Taxonomy" id="3900"/>
    <lineage>
        <taxon>Eukaryota</taxon>
        <taxon>Viridiplantae</taxon>
        <taxon>Streptophyta</taxon>
        <taxon>Embryophyta</taxon>
        <taxon>Tracheophyta</taxon>
        <taxon>Spermatophyta</taxon>
        <taxon>Magnoliopsida</taxon>
        <taxon>eudicotyledons</taxon>
        <taxon>Gunneridae</taxon>
        <taxon>Pentapetalae</taxon>
        <taxon>rosids</taxon>
        <taxon>fabids</taxon>
        <taxon>Fabales</taxon>
        <taxon>Fabaceae</taxon>
        <taxon>Papilionoideae</taxon>
        <taxon>50 kb inversion clade</taxon>
        <taxon>NPAAA clade</taxon>
        <taxon>Hologalegina</taxon>
        <taxon>IRL clade</taxon>
        <taxon>Trifolieae</taxon>
        <taxon>Trifolium</taxon>
    </lineage>
</organism>
<feature type="domain" description="Reverse transcriptase zinc-binding" evidence="2">
    <location>
        <begin position="191"/>
        <end position="256"/>
    </location>
</feature>
<dbReference type="OrthoDB" id="1932527at2759"/>
<protein>
    <recommendedName>
        <fullName evidence="2">Reverse transcriptase zinc-binding domain-containing protein</fullName>
    </recommendedName>
</protein>